<dbReference type="EMBL" id="ML004335">
    <property type="protein sequence ID" value="RKP33138.1"/>
    <property type="molecule type" value="Genomic_DNA"/>
</dbReference>
<keyword evidence="1" id="KW-0227">DNA damage</keyword>
<dbReference type="PANTHER" id="PTHR13980">
    <property type="entry name" value="CDC68 RELATED"/>
    <property type="match status" value="1"/>
</dbReference>
<dbReference type="GO" id="GO:0006368">
    <property type="term" value="P:transcription elongation by RNA polymerase II"/>
    <property type="evidence" value="ECO:0007669"/>
    <property type="project" value="TreeGrafter"/>
</dbReference>
<name>A0A4P9ZJD5_9FUNG</name>
<dbReference type="GO" id="GO:0031491">
    <property type="term" value="F:nucleosome binding"/>
    <property type="evidence" value="ECO:0007669"/>
    <property type="project" value="TreeGrafter"/>
</dbReference>
<protein>
    <recommendedName>
        <fullName evidence="1">FACT complex subunit</fullName>
    </recommendedName>
</protein>
<sequence length="165" mass="18176">MADSVQFDAKAFHKRANAILRHWKDTKAAGDPDELYHQADVILVPVGVAGEDANPYRKSTALQSWLTGYELPNTLTLITPTKFYFVASSNKGKMLEALNQPSADVTSRVPLQVFRRGKDATENAQIFATIIETIKTTGEGKRIGGFPKDVSGGKFMDEWEAAFNP</sequence>
<evidence type="ECO:0000313" key="4">
    <source>
        <dbReference type="Proteomes" id="UP000268162"/>
    </source>
</evidence>
<keyword evidence="1" id="KW-0235">DNA replication</keyword>
<reference evidence="4" key="1">
    <citation type="journal article" date="2018" name="Nat. Microbiol.">
        <title>Leveraging single-cell genomics to expand the fungal tree of life.</title>
        <authorList>
            <person name="Ahrendt S.R."/>
            <person name="Quandt C.A."/>
            <person name="Ciobanu D."/>
            <person name="Clum A."/>
            <person name="Salamov A."/>
            <person name="Andreopoulos B."/>
            <person name="Cheng J.F."/>
            <person name="Woyke T."/>
            <person name="Pelin A."/>
            <person name="Henrissat B."/>
            <person name="Reynolds N.K."/>
            <person name="Benny G.L."/>
            <person name="Smith M.E."/>
            <person name="James T.Y."/>
            <person name="Grigoriev I.V."/>
        </authorList>
    </citation>
    <scope>NUCLEOTIDE SEQUENCE [LARGE SCALE GENOMIC DNA]</scope>
    <source>
        <strain evidence="4">RSA 468</strain>
    </source>
</reference>
<keyword evidence="1" id="KW-0234">DNA repair</keyword>
<keyword evidence="1" id="KW-0805">Transcription regulation</keyword>
<feature type="domain" description="FACT complex subunit SPT16 N-terminal lobe" evidence="2">
    <location>
        <begin position="7"/>
        <end position="165"/>
    </location>
</feature>
<keyword evidence="1" id="KW-0158">Chromosome</keyword>
<dbReference type="GO" id="GO:0035101">
    <property type="term" value="C:FACT complex"/>
    <property type="evidence" value="ECO:0007669"/>
    <property type="project" value="UniProtKB-UniRule"/>
</dbReference>
<dbReference type="InterPro" id="IPR029148">
    <property type="entry name" value="FACT-SPT16_Nlobe"/>
</dbReference>
<comment type="subcellular location">
    <subcellularLocation>
        <location evidence="1">Nucleus</location>
    </subcellularLocation>
    <subcellularLocation>
        <location evidence="1">Chromosome</location>
    </subcellularLocation>
</comment>
<dbReference type="STRING" id="215637.A0A4P9ZJD5"/>
<accession>A0A4P9ZJD5</accession>
<organism evidence="3 4">
    <name type="scientific">Dimargaris cristalligena</name>
    <dbReference type="NCBI Taxonomy" id="215637"/>
    <lineage>
        <taxon>Eukaryota</taxon>
        <taxon>Fungi</taxon>
        <taxon>Fungi incertae sedis</taxon>
        <taxon>Zoopagomycota</taxon>
        <taxon>Kickxellomycotina</taxon>
        <taxon>Dimargaritomycetes</taxon>
        <taxon>Dimargaritales</taxon>
        <taxon>Dimargaritaceae</taxon>
        <taxon>Dimargaris</taxon>
    </lineage>
</organism>
<dbReference type="GO" id="GO:0006260">
    <property type="term" value="P:DNA replication"/>
    <property type="evidence" value="ECO:0007669"/>
    <property type="project" value="UniProtKB-KW"/>
</dbReference>
<dbReference type="InterPro" id="IPR029149">
    <property type="entry name" value="Creatin/AminoP/Spt16_N"/>
</dbReference>
<evidence type="ECO:0000313" key="3">
    <source>
        <dbReference type="EMBL" id="RKP33138.1"/>
    </source>
</evidence>
<comment type="function">
    <text evidence="1">Component of the FACT complex, a general chromatin factor that acts to reorganize nucleosomes. The FACT complex is involved in multiple processes that require DNA as a template such as mRNA elongation, DNA replication and DNA repair. During transcription elongation the FACT complex acts as a histone chaperone that both destabilizes and restores nucleosomal structure. It facilitates the passage of RNA polymerase II and transcription by promoting the dissociation of one histone H2A-H2B dimer from the nucleosome, then subsequently promotes the reestablishment of the nucleosome following the passage of RNA polymerase II.</text>
</comment>
<comment type="subunit">
    <text evidence="1">Component of the FACT complex.</text>
</comment>
<dbReference type="GO" id="GO:0006281">
    <property type="term" value="P:DNA repair"/>
    <property type="evidence" value="ECO:0007669"/>
    <property type="project" value="UniProtKB-UniRule"/>
</dbReference>
<evidence type="ECO:0000259" key="2">
    <source>
        <dbReference type="SMART" id="SM01285"/>
    </source>
</evidence>
<keyword evidence="1" id="KW-0804">Transcription</keyword>
<dbReference type="Gene3D" id="3.40.350.10">
    <property type="entry name" value="Creatinase/prolidase N-terminal domain"/>
    <property type="match status" value="1"/>
</dbReference>
<dbReference type="InterPro" id="IPR040258">
    <property type="entry name" value="Spt16"/>
</dbReference>
<dbReference type="AlphaFoldDB" id="A0A4P9ZJD5"/>
<keyword evidence="4" id="KW-1185">Reference proteome</keyword>
<keyword evidence="1" id="KW-0539">Nucleus</keyword>
<dbReference type="SMART" id="SM01285">
    <property type="entry name" value="FACT-Spt16_Nlob"/>
    <property type="match status" value="1"/>
</dbReference>
<dbReference type="Pfam" id="PF14826">
    <property type="entry name" value="FACT-Spt16_Nlob"/>
    <property type="match status" value="1"/>
</dbReference>
<gene>
    <name evidence="3" type="ORF">BJ085DRAFT_41501</name>
</gene>
<comment type="similarity">
    <text evidence="1">Belongs to the peptidase M24 family. SPT16 subfamily.</text>
</comment>
<proteinExistence type="inferred from homology"/>
<feature type="non-terminal residue" evidence="3">
    <location>
        <position position="165"/>
    </location>
</feature>
<dbReference type="PANTHER" id="PTHR13980:SF15">
    <property type="entry name" value="FACT COMPLEX SUBUNIT SPT16"/>
    <property type="match status" value="1"/>
</dbReference>
<evidence type="ECO:0000256" key="1">
    <source>
        <dbReference type="RuleBase" id="RU367052"/>
    </source>
</evidence>
<dbReference type="Proteomes" id="UP000268162">
    <property type="component" value="Unassembled WGS sequence"/>
</dbReference>